<evidence type="ECO:0000313" key="9">
    <source>
        <dbReference type="Proteomes" id="UP000811609"/>
    </source>
</evidence>
<accession>A0A8T1PBI2</accession>
<keyword evidence="9" id="KW-1185">Reference proteome</keyword>
<evidence type="ECO:0000256" key="1">
    <source>
        <dbReference type="ARBA" id="ARBA00022729"/>
    </source>
</evidence>
<dbReference type="CDD" id="cd06899">
    <property type="entry name" value="lectin_legume_LecRK_Arcelin_ConA"/>
    <property type="match status" value="1"/>
</dbReference>
<evidence type="ECO:0000313" key="8">
    <source>
        <dbReference type="EMBL" id="KAG6640085.1"/>
    </source>
</evidence>
<evidence type="ECO:0000256" key="4">
    <source>
        <dbReference type="ARBA" id="ARBA00023136"/>
    </source>
</evidence>
<dbReference type="Proteomes" id="UP000811609">
    <property type="component" value="Chromosome 10"/>
</dbReference>
<keyword evidence="5" id="KW-0675">Receptor</keyword>
<dbReference type="InterPro" id="IPR001220">
    <property type="entry name" value="Legume_lectin_dom"/>
</dbReference>
<dbReference type="InterPro" id="IPR000719">
    <property type="entry name" value="Prot_kinase_dom"/>
</dbReference>
<keyword evidence="1" id="KW-0732">Signal</keyword>
<sequence>MILILNLVASQDTSFSYHGFRSANLSLDGLANITFDCLLELTNMITFQTGHAFYPSPISLKNSSNGNDFSFSSTFVFAIIPNPDNSIRGGHGIALVIAPTRGLPGGASAQHLGLFNSTNDGNPSNHVVAIELDIFRNQEFGDINNNHVEIDINGLRSNISAPVEYYIEDNSRVASSLDLVDGVKKRITVTLAPINATKLENPLLSLNCDFSLIIYKNIFRINGQTPKLDCSRLPISPLVGVPQSGGKKRSKFFTIGLPVIIVSLAVGAIISLVFVVRRKRQFAELQEDWELDYGAHRFTHKDLYITTGGFRKKELLESGGSGKVYRGVLPTSKIEIVVKRVSHESRQGMREFVVEIVSIGWLRHRNLVPLLGYCRRKEELLLYLFGQPKVTLCWSQRFRVVKGVATGLFYLHEQWDNVLLDGKLNGSLGDFGLARLYDHGTDPQTTHLAGTMGYLAPENFKGGKATTSTNVFAFGAFLLEVACGRRPIDQSRPTEDVLLARDPNLGEEYGAEEVGMVLKLGLLWSHSAPATRPSMCQIVQYLEGDDPPPLVCCASSLAFAHCETFDDFYLAYQAFVDNATVRSSFVAESVLSGGR</sequence>
<dbReference type="AlphaFoldDB" id="A0A8T1PBI2"/>
<dbReference type="Pfam" id="PF07714">
    <property type="entry name" value="PK_Tyr_Ser-Thr"/>
    <property type="match status" value="1"/>
</dbReference>
<feature type="transmembrane region" description="Helical" evidence="6">
    <location>
        <begin position="252"/>
        <end position="276"/>
    </location>
</feature>
<name>A0A8T1PBI2_CARIL</name>
<evidence type="ECO:0000256" key="5">
    <source>
        <dbReference type="ARBA" id="ARBA00023170"/>
    </source>
</evidence>
<dbReference type="InterPro" id="IPR001245">
    <property type="entry name" value="Ser-Thr/Tyr_kinase_cat_dom"/>
</dbReference>
<evidence type="ECO:0000256" key="2">
    <source>
        <dbReference type="ARBA" id="ARBA00022741"/>
    </source>
</evidence>
<dbReference type="EMBL" id="CM031818">
    <property type="protein sequence ID" value="KAG6640085.1"/>
    <property type="molecule type" value="Genomic_DNA"/>
</dbReference>
<dbReference type="InterPro" id="IPR050528">
    <property type="entry name" value="L-type_Lectin-RKs"/>
</dbReference>
<dbReference type="GO" id="GO:0030246">
    <property type="term" value="F:carbohydrate binding"/>
    <property type="evidence" value="ECO:0007669"/>
    <property type="project" value="InterPro"/>
</dbReference>
<comment type="caution">
    <text evidence="8">The sequence shown here is derived from an EMBL/GenBank/DDBJ whole genome shotgun (WGS) entry which is preliminary data.</text>
</comment>
<evidence type="ECO:0000256" key="6">
    <source>
        <dbReference type="SAM" id="Phobius"/>
    </source>
</evidence>
<dbReference type="GO" id="GO:0004672">
    <property type="term" value="F:protein kinase activity"/>
    <property type="evidence" value="ECO:0007669"/>
    <property type="project" value="InterPro"/>
</dbReference>
<proteinExistence type="predicted"/>
<keyword evidence="6" id="KW-1133">Transmembrane helix</keyword>
<organism evidence="8 9">
    <name type="scientific">Carya illinoinensis</name>
    <name type="common">Pecan</name>
    <dbReference type="NCBI Taxonomy" id="32201"/>
    <lineage>
        <taxon>Eukaryota</taxon>
        <taxon>Viridiplantae</taxon>
        <taxon>Streptophyta</taxon>
        <taxon>Embryophyta</taxon>
        <taxon>Tracheophyta</taxon>
        <taxon>Spermatophyta</taxon>
        <taxon>Magnoliopsida</taxon>
        <taxon>eudicotyledons</taxon>
        <taxon>Gunneridae</taxon>
        <taxon>Pentapetalae</taxon>
        <taxon>rosids</taxon>
        <taxon>fabids</taxon>
        <taxon>Fagales</taxon>
        <taxon>Juglandaceae</taxon>
        <taxon>Carya</taxon>
    </lineage>
</organism>
<feature type="domain" description="Protein kinase" evidence="7">
    <location>
        <begin position="310"/>
        <end position="551"/>
    </location>
</feature>
<dbReference type="Pfam" id="PF00139">
    <property type="entry name" value="Lectin_legB"/>
    <property type="match status" value="1"/>
</dbReference>
<dbReference type="PROSITE" id="PS50011">
    <property type="entry name" value="PROTEIN_KINASE_DOM"/>
    <property type="match status" value="1"/>
</dbReference>
<keyword evidence="4 6" id="KW-0472">Membrane</keyword>
<keyword evidence="6" id="KW-0812">Transmembrane</keyword>
<dbReference type="PANTHER" id="PTHR27007">
    <property type="match status" value="1"/>
</dbReference>
<evidence type="ECO:0000259" key="7">
    <source>
        <dbReference type="PROSITE" id="PS50011"/>
    </source>
</evidence>
<reference evidence="8" key="1">
    <citation type="submission" date="2020-12" db="EMBL/GenBank/DDBJ databases">
        <title>WGS assembly of Carya illinoinensis cv. Pawnee.</title>
        <authorList>
            <person name="Platts A."/>
            <person name="Shu S."/>
            <person name="Wright S."/>
            <person name="Barry K."/>
            <person name="Edger P."/>
            <person name="Pires J.C."/>
            <person name="Schmutz J."/>
        </authorList>
    </citation>
    <scope>NUCLEOTIDE SEQUENCE</scope>
    <source>
        <tissue evidence="8">Leaf</tissue>
    </source>
</reference>
<protein>
    <recommendedName>
        <fullName evidence="7">Protein kinase domain-containing protein</fullName>
    </recommendedName>
</protein>
<keyword evidence="2" id="KW-0547">Nucleotide-binding</keyword>
<keyword evidence="3" id="KW-0067">ATP-binding</keyword>
<dbReference type="GO" id="GO:0005524">
    <property type="term" value="F:ATP binding"/>
    <property type="evidence" value="ECO:0007669"/>
    <property type="project" value="UniProtKB-KW"/>
</dbReference>
<evidence type="ECO:0000256" key="3">
    <source>
        <dbReference type="ARBA" id="ARBA00022840"/>
    </source>
</evidence>
<gene>
    <name evidence="8" type="ORF">CIPAW_10G147300</name>
</gene>